<dbReference type="Pfam" id="PF03572">
    <property type="entry name" value="Peptidase_S41"/>
    <property type="match status" value="1"/>
</dbReference>
<protein>
    <submittedName>
        <fullName evidence="2">S41 family peptidase</fullName>
    </submittedName>
</protein>
<evidence type="ECO:0000313" key="3">
    <source>
        <dbReference type="Proteomes" id="UP001168528"/>
    </source>
</evidence>
<dbReference type="Gene3D" id="3.90.226.10">
    <property type="entry name" value="2-enoyl-CoA Hydratase, Chain A, domain 1"/>
    <property type="match status" value="1"/>
</dbReference>
<dbReference type="EMBL" id="JAUKPO010000018">
    <property type="protein sequence ID" value="MDO1449303.1"/>
    <property type="molecule type" value="Genomic_DNA"/>
</dbReference>
<sequence>MIGEIFSDSLTKTGIYPGLELTHIDQLPVHEYATRQVRLYQSSSTSQYLDVAAFSYKLLKGPKTQSIRLTFKDAKGKTFHRLLPRSGYSNLKWPASFRFRILAGDIAYVQLNDFESEASKKGFIEKFDSIASCRALILDLRLNGGRHSNYGWDI</sequence>
<name>A0ABT8RDI9_9BACT</name>
<keyword evidence="3" id="KW-1185">Reference proteome</keyword>
<dbReference type="SUPFAM" id="SSF52096">
    <property type="entry name" value="ClpP/crotonase"/>
    <property type="match status" value="1"/>
</dbReference>
<evidence type="ECO:0000313" key="2">
    <source>
        <dbReference type="EMBL" id="MDO1449303.1"/>
    </source>
</evidence>
<feature type="domain" description="Tail specific protease" evidence="1">
    <location>
        <begin position="105"/>
        <end position="149"/>
    </location>
</feature>
<dbReference type="RefSeq" id="WP_302040106.1">
    <property type="nucleotide sequence ID" value="NZ_JAUKPO010000018.1"/>
</dbReference>
<evidence type="ECO:0000259" key="1">
    <source>
        <dbReference type="Pfam" id="PF03572"/>
    </source>
</evidence>
<accession>A0ABT8RDI9</accession>
<proteinExistence type="predicted"/>
<dbReference type="InterPro" id="IPR005151">
    <property type="entry name" value="Tail-specific_protease"/>
</dbReference>
<comment type="caution">
    <text evidence="2">The sequence shown here is derived from an EMBL/GenBank/DDBJ whole genome shotgun (WGS) entry which is preliminary data.</text>
</comment>
<dbReference type="InterPro" id="IPR029045">
    <property type="entry name" value="ClpP/crotonase-like_dom_sf"/>
</dbReference>
<organism evidence="2 3">
    <name type="scientific">Rhodocytophaga aerolata</name>
    <dbReference type="NCBI Taxonomy" id="455078"/>
    <lineage>
        <taxon>Bacteria</taxon>
        <taxon>Pseudomonadati</taxon>
        <taxon>Bacteroidota</taxon>
        <taxon>Cytophagia</taxon>
        <taxon>Cytophagales</taxon>
        <taxon>Rhodocytophagaceae</taxon>
        <taxon>Rhodocytophaga</taxon>
    </lineage>
</organism>
<gene>
    <name evidence="2" type="ORF">Q0590_23710</name>
</gene>
<reference evidence="2" key="1">
    <citation type="submission" date="2023-07" db="EMBL/GenBank/DDBJ databases">
        <title>The genome sequence of Rhodocytophaga aerolata KACC 12507.</title>
        <authorList>
            <person name="Zhang X."/>
        </authorList>
    </citation>
    <scope>NUCLEOTIDE SEQUENCE</scope>
    <source>
        <strain evidence="2">KACC 12507</strain>
    </source>
</reference>
<dbReference type="Proteomes" id="UP001168528">
    <property type="component" value="Unassembled WGS sequence"/>
</dbReference>